<dbReference type="RefSeq" id="WP_307223802.1">
    <property type="nucleotide sequence ID" value="NZ_CP116940.1"/>
</dbReference>
<evidence type="ECO:0000256" key="8">
    <source>
        <dbReference type="ARBA" id="ARBA00023049"/>
    </source>
</evidence>
<keyword evidence="12" id="KW-1185">Reference proteome</keyword>
<comment type="cofactor">
    <cofactor evidence="1 10">
        <name>Zn(2+)</name>
        <dbReference type="ChEBI" id="CHEBI:29105"/>
    </cofactor>
</comment>
<evidence type="ECO:0000256" key="4">
    <source>
        <dbReference type="ARBA" id="ARBA00022670"/>
    </source>
</evidence>
<accession>A0ABT9Y798</accession>
<evidence type="ECO:0000256" key="5">
    <source>
        <dbReference type="ARBA" id="ARBA00022723"/>
    </source>
</evidence>
<dbReference type="GO" id="GO:0004177">
    <property type="term" value="F:aminopeptidase activity"/>
    <property type="evidence" value="ECO:0007669"/>
    <property type="project" value="UniProtKB-KW"/>
</dbReference>
<dbReference type="EC" id="3.4.11.-" evidence="10"/>
<evidence type="ECO:0000256" key="1">
    <source>
        <dbReference type="ARBA" id="ARBA00001947"/>
    </source>
</evidence>
<dbReference type="NCBIfam" id="NF002759">
    <property type="entry name" value="PRK02813.1"/>
    <property type="match status" value="1"/>
</dbReference>
<dbReference type="Gene3D" id="3.40.630.10">
    <property type="entry name" value="Zn peptidases"/>
    <property type="match status" value="1"/>
</dbReference>
<dbReference type="SUPFAM" id="SSF53187">
    <property type="entry name" value="Zn-dependent exopeptidases"/>
    <property type="match status" value="1"/>
</dbReference>
<keyword evidence="6 9" id="KW-0378">Hydrolase</keyword>
<dbReference type="PANTHER" id="PTHR28570:SF3">
    <property type="entry name" value="ASPARTYL AMINOPEPTIDASE"/>
    <property type="match status" value="1"/>
</dbReference>
<dbReference type="PRINTS" id="PR00932">
    <property type="entry name" value="AMINO1PTASE"/>
</dbReference>
<dbReference type="CDD" id="cd05658">
    <property type="entry name" value="M18_DAP"/>
    <property type="match status" value="1"/>
</dbReference>
<gene>
    <name evidence="11" type="ORF">J2S01_001420</name>
</gene>
<comment type="similarity">
    <text evidence="2 9">Belongs to the peptidase M18 family.</text>
</comment>
<evidence type="ECO:0000256" key="7">
    <source>
        <dbReference type="ARBA" id="ARBA00022833"/>
    </source>
</evidence>
<dbReference type="Gene3D" id="2.30.250.10">
    <property type="entry name" value="Aminopeptidase i, Domain 2"/>
    <property type="match status" value="1"/>
</dbReference>
<sequence length="429" mass="47090">MTIPETTDALLKFIAESASPFHAVAAAAARLDNMGFTELSPTNTWHLKKGGKYYLRIYSSALVAFCINEHPLHSIRAAAAHTDFPCLRIKPQASISKNGYNKLNIEIYGGMILNTWLDRPLSIAGKIVRKGETPFKPHIDLLDFKRPMLTIPNLAIHMNRKINEGNSLNPQKDMLPLAGMTSCDKLSDDFFLEMLAKKMDCPKKEILSYELTVYPAESGCVCGFDNEFISSPRLDNLTSVSACIKALTESNRPDGINIAALFDNEEVGSRTKQGAGSLLMPQVIERIYKNLGFSTENYFADIAGGFLLSADVAHALHPNNPEKNDPTNLPLLNKGPVIKIAANQSYAGDAEAVGIIKELCCQHDIPYQMFVNRSDMRGGSTLGSILSANMPMRTLDIGIPILAMHSAREIMGINDQPAVEKLIQTFFSA</sequence>
<keyword evidence="3 9" id="KW-0031">Aminopeptidase</keyword>
<keyword evidence="7 9" id="KW-0862">Zinc</keyword>
<evidence type="ECO:0000313" key="11">
    <source>
        <dbReference type="EMBL" id="MDQ0203703.1"/>
    </source>
</evidence>
<dbReference type="SUPFAM" id="SSF101821">
    <property type="entry name" value="Aminopeptidase/glucanase lid domain"/>
    <property type="match status" value="1"/>
</dbReference>
<evidence type="ECO:0000256" key="2">
    <source>
        <dbReference type="ARBA" id="ARBA00008290"/>
    </source>
</evidence>
<evidence type="ECO:0000256" key="6">
    <source>
        <dbReference type="ARBA" id="ARBA00022801"/>
    </source>
</evidence>
<keyword evidence="5 9" id="KW-0479">Metal-binding</keyword>
<evidence type="ECO:0000256" key="3">
    <source>
        <dbReference type="ARBA" id="ARBA00022438"/>
    </source>
</evidence>
<dbReference type="Pfam" id="PF02127">
    <property type="entry name" value="Peptidase_M18"/>
    <property type="match status" value="1"/>
</dbReference>
<evidence type="ECO:0000256" key="10">
    <source>
        <dbReference type="RuleBase" id="RU004387"/>
    </source>
</evidence>
<keyword evidence="4 9" id="KW-0645">Protease</keyword>
<protein>
    <recommendedName>
        <fullName evidence="10">M18 family aminopeptidase</fullName>
        <ecNumber evidence="10">3.4.11.-</ecNumber>
    </recommendedName>
</protein>
<dbReference type="EMBL" id="JAUSUE010000008">
    <property type="protein sequence ID" value="MDQ0203703.1"/>
    <property type="molecule type" value="Genomic_DNA"/>
</dbReference>
<proteinExistence type="inferred from homology"/>
<reference evidence="11 12" key="1">
    <citation type="submission" date="2023-07" db="EMBL/GenBank/DDBJ databases">
        <title>Genomic Encyclopedia of Type Strains, Phase IV (KMG-IV): sequencing the most valuable type-strain genomes for metagenomic binning, comparative biology and taxonomic classification.</title>
        <authorList>
            <person name="Goeker M."/>
        </authorList>
    </citation>
    <scope>NUCLEOTIDE SEQUENCE [LARGE SCALE GENOMIC DNA]</scope>
    <source>
        <strain evidence="11 12">DSM 16980</strain>
    </source>
</reference>
<dbReference type="PANTHER" id="PTHR28570">
    <property type="entry name" value="ASPARTYL AMINOPEPTIDASE"/>
    <property type="match status" value="1"/>
</dbReference>
<keyword evidence="8 9" id="KW-0482">Metalloprotease</keyword>
<dbReference type="Proteomes" id="UP001239167">
    <property type="component" value="Unassembled WGS sequence"/>
</dbReference>
<evidence type="ECO:0000256" key="9">
    <source>
        <dbReference type="RuleBase" id="RU004386"/>
    </source>
</evidence>
<organism evidence="11 12">
    <name type="scientific">Pectinatus haikarae</name>
    <dbReference type="NCBI Taxonomy" id="349096"/>
    <lineage>
        <taxon>Bacteria</taxon>
        <taxon>Bacillati</taxon>
        <taxon>Bacillota</taxon>
        <taxon>Negativicutes</taxon>
        <taxon>Selenomonadales</taxon>
        <taxon>Selenomonadaceae</taxon>
        <taxon>Pectinatus</taxon>
    </lineage>
</organism>
<dbReference type="InterPro" id="IPR023358">
    <property type="entry name" value="Peptidase_M18_dom2"/>
</dbReference>
<evidence type="ECO:0000313" key="12">
    <source>
        <dbReference type="Proteomes" id="UP001239167"/>
    </source>
</evidence>
<dbReference type="InterPro" id="IPR001948">
    <property type="entry name" value="Peptidase_M18"/>
</dbReference>
<comment type="caution">
    <text evidence="11">The sequence shown here is derived from an EMBL/GenBank/DDBJ whole genome shotgun (WGS) entry which is preliminary data.</text>
</comment>
<name>A0ABT9Y798_9FIRM</name>